<gene>
    <name evidence="1" type="ORF">LR394_19005</name>
</gene>
<proteinExistence type="predicted"/>
<organism evidence="1 2">
    <name type="scientific">Kineosporia babensis</name>
    <dbReference type="NCBI Taxonomy" id="499548"/>
    <lineage>
        <taxon>Bacteria</taxon>
        <taxon>Bacillati</taxon>
        <taxon>Actinomycetota</taxon>
        <taxon>Actinomycetes</taxon>
        <taxon>Kineosporiales</taxon>
        <taxon>Kineosporiaceae</taxon>
        <taxon>Kineosporia</taxon>
    </lineage>
</organism>
<keyword evidence="2" id="KW-1185">Reference proteome</keyword>
<dbReference type="AlphaFoldDB" id="A0A9X1SUI0"/>
<reference evidence="1" key="1">
    <citation type="submission" date="2021-11" db="EMBL/GenBank/DDBJ databases">
        <title>Streptomyces corallinus and Kineosporia corallina sp. nov., two new coral-derived marine actinobacteria.</title>
        <authorList>
            <person name="Buangrab K."/>
            <person name="Sutthacheep M."/>
            <person name="Yeemin T."/>
            <person name="Harunari E."/>
            <person name="Igarashi Y."/>
            <person name="Sripreechasak P."/>
            <person name="Kanchanasin P."/>
            <person name="Tanasupawat S."/>
            <person name="Phongsopitanun W."/>
        </authorList>
    </citation>
    <scope>NUCLEOTIDE SEQUENCE</scope>
    <source>
        <strain evidence="1">JCM 31032</strain>
    </source>
</reference>
<sequence length="105" mass="11331">MQNDELETAGQEPLKQLIARLAAGEVTLDEIAEDFRRRTFPSRPRVVDGEDAEADPEGSFMEVAVAFSMGQIDAHTYDVLARAAVQGEERRQTGVSASPAGPALT</sequence>
<protein>
    <submittedName>
        <fullName evidence="1">Uncharacterized protein</fullName>
    </submittedName>
</protein>
<dbReference type="Proteomes" id="UP001138997">
    <property type="component" value="Unassembled WGS sequence"/>
</dbReference>
<evidence type="ECO:0000313" key="1">
    <source>
        <dbReference type="EMBL" id="MCD5313002.1"/>
    </source>
</evidence>
<evidence type="ECO:0000313" key="2">
    <source>
        <dbReference type="Proteomes" id="UP001138997"/>
    </source>
</evidence>
<comment type="caution">
    <text evidence="1">The sequence shown here is derived from an EMBL/GenBank/DDBJ whole genome shotgun (WGS) entry which is preliminary data.</text>
</comment>
<name>A0A9X1SUI0_9ACTN</name>
<dbReference type="EMBL" id="JAJOMB010000010">
    <property type="protein sequence ID" value="MCD5313002.1"/>
    <property type="molecule type" value="Genomic_DNA"/>
</dbReference>
<dbReference type="RefSeq" id="WP_231443795.1">
    <property type="nucleotide sequence ID" value="NZ_JAJOMB010000010.1"/>
</dbReference>
<accession>A0A9X1SUI0</accession>